<feature type="region of interest" description="Disordered" evidence="1">
    <location>
        <begin position="1"/>
        <end position="38"/>
    </location>
</feature>
<dbReference type="PANTHER" id="PTHR31577">
    <property type="entry name" value="DEVELOPMENTAL PLURIPOTENCY-ASSOCIATED PROTEIN 3-RELATED"/>
    <property type="match status" value="1"/>
</dbReference>
<protein>
    <submittedName>
        <fullName evidence="2">Uncharacterized protein</fullName>
    </submittedName>
</protein>
<sequence length="165" mass="19123">MDPPWRVTTTLNSGSSLIPPKEISQEVTSTSQPSSSKVQNLDLINLNLNPDSNYLTPLPEELCQQQYRDEMTQQERQWEMSVFPQRKKTFMENMRQKTLNHMAPYRIEKEGKISSSHVKDHNKCKCRHCQSQREHVSGNPKGQNPSSWKMLVQDLSHLNLSSDTR</sequence>
<reference evidence="2 3" key="1">
    <citation type="journal article" date="2009" name="Science">
        <title>Genome sequence, comparative analysis, and population genetics of the domestic horse.</title>
        <authorList>
            <consortium name="Broad Institute Genome Sequencing Platform"/>
            <consortium name="Broad Institute Whole Genome Assembly Team"/>
            <person name="Wade C.M."/>
            <person name="Giulotto E."/>
            <person name="Sigurdsson S."/>
            <person name="Zoli M."/>
            <person name="Gnerre S."/>
            <person name="Imsland F."/>
            <person name="Lear T.L."/>
            <person name="Adelson D.L."/>
            <person name="Bailey E."/>
            <person name="Bellone R.R."/>
            <person name="Bloecker H."/>
            <person name="Distl O."/>
            <person name="Edgar R.C."/>
            <person name="Garber M."/>
            <person name="Leeb T."/>
            <person name="Mauceli E."/>
            <person name="MacLeod J.N."/>
            <person name="Penedo M.C.T."/>
            <person name="Raison J.M."/>
            <person name="Sharpe T."/>
            <person name="Vogel J."/>
            <person name="Andersson L."/>
            <person name="Antczak D.F."/>
            <person name="Biagi T."/>
            <person name="Binns M.M."/>
            <person name="Chowdhary B.P."/>
            <person name="Coleman S.J."/>
            <person name="Della Valle G."/>
            <person name="Fryc S."/>
            <person name="Guerin G."/>
            <person name="Hasegawa T."/>
            <person name="Hill E.W."/>
            <person name="Jurka J."/>
            <person name="Kiialainen A."/>
            <person name="Lindgren G."/>
            <person name="Liu J."/>
            <person name="Magnani E."/>
            <person name="Mickelson J.R."/>
            <person name="Murray J."/>
            <person name="Nergadze S.G."/>
            <person name="Onofrio R."/>
            <person name="Pedroni S."/>
            <person name="Piras M.F."/>
            <person name="Raudsepp T."/>
            <person name="Rocchi M."/>
            <person name="Roeed K.H."/>
            <person name="Ryder O.A."/>
            <person name="Searle S."/>
            <person name="Skow L."/>
            <person name="Swinburne J.E."/>
            <person name="Syvaenen A.C."/>
            <person name="Tozaki T."/>
            <person name="Valberg S.J."/>
            <person name="Vaudin M."/>
            <person name="White J.R."/>
            <person name="Zody M.C."/>
            <person name="Lander E.S."/>
            <person name="Lindblad-Toh K."/>
        </authorList>
    </citation>
    <scope>NUCLEOTIDE SEQUENCE [LARGE SCALE GENOMIC DNA]</scope>
    <source>
        <strain evidence="2 3">Thoroughbred</strain>
    </source>
</reference>
<dbReference type="AlphaFoldDB" id="A0A9L0RFP8"/>
<evidence type="ECO:0000256" key="1">
    <source>
        <dbReference type="SAM" id="MobiDB-lite"/>
    </source>
</evidence>
<evidence type="ECO:0000313" key="2">
    <source>
        <dbReference type="Ensembl" id="ENSECAP00000061338.1"/>
    </source>
</evidence>
<name>A0A9L0RFP8_HORSE</name>
<accession>A0A9L0RFP8</accession>
<dbReference type="InterPro" id="IPR029096">
    <property type="entry name" value="Dppa3"/>
</dbReference>
<dbReference type="GeneTree" id="ENSGT00510000049526"/>
<dbReference type="Ensembl" id="ENSECAT00000111351.1">
    <property type="protein sequence ID" value="ENSECAP00000061338.1"/>
    <property type="gene ID" value="ENSECAG00000048152.1"/>
</dbReference>
<keyword evidence="3" id="KW-1185">Reference proteome</keyword>
<feature type="region of interest" description="Disordered" evidence="1">
    <location>
        <begin position="128"/>
        <end position="147"/>
    </location>
</feature>
<dbReference type="Pfam" id="PF15549">
    <property type="entry name" value="PGC7_Stella"/>
    <property type="match status" value="1"/>
</dbReference>
<feature type="compositionally biased region" description="Polar residues" evidence="1">
    <location>
        <begin position="25"/>
        <end position="38"/>
    </location>
</feature>
<reference evidence="2" key="2">
    <citation type="submission" date="2025-08" db="UniProtKB">
        <authorList>
            <consortium name="Ensembl"/>
        </authorList>
    </citation>
    <scope>IDENTIFICATION</scope>
    <source>
        <strain evidence="2">Thoroughbred</strain>
    </source>
</reference>
<dbReference type="Proteomes" id="UP000002281">
    <property type="component" value="Chromosome X"/>
</dbReference>
<evidence type="ECO:0000313" key="3">
    <source>
        <dbReference type="Proteomes" id="UP000002281"/>
    </source>
</evidence>
<reference evidence="2" key="3">
    <citation type="submission" date="2025-09" db="UniProtKB">
        <authorList>
            <consortium name="Ensembl"/>
        </authorList>
    </citation>
    <scope>IDENTIFICATION</scope>
    <source>
        <strain evidence="2">Thoroughbred</strain>
    </source>
</reference>
<dbReference type="PANTHER" id="PTHR31577:SF3">
    <property type="entry name" value="PROTEIN FAM156A_FAM156B"/>
    <property type="match status" value="1"/>
</dbReference>
<feature type="compositionally biased region" description="Polar residues" evidence="1">
    <location>
        <begin position="7"/>
        <end position="16"/>
    </location>
</feature>
<proteinExistence type="predicted"/>
<organism evidence="2 3">
    <name type="scientific">Equus caballus</name>
    <name type="common">Horse</name>
    <dbReference type="NCBI Taxonomy" id="9796"/>
    <lineage>
        <taxon>Eukaryota</taxon>
        <taxon>Metazoa</taxon>
        <taxon>Chordata</taxon>
        <taxon>Craniata</taxon>
        <taxon>Vertebrata</taxon>
        <taxon>Euteleostomi</taxon>
        <taxon>Mammalia</taxon>
        <taxon>Eutheria</taxon>
        <taxon>Laurasiatheria</taxon>
        <taxon>Perissodactyla</taxon>
        <taxon>Equidae</taxon>
        <taxon>Equus</taxon>
    </lineage>
</organism>